<protein>
    <recommendedName>
        <fullName evidence="2">Phage head morphogenesis domain-containing protein</fullName>
    </recommendedName>
</protein>
<dbReference type="Proteomes" id="UP000283732">
    <property type="component" value="Unassembled WGS sequence"/>
</dbReference>
<feature type="compositionally biased region" description="Basic and acidic residues" evidence="1">
    <location>
        <begin position="197"/>
        <end position="212"/>
    </location>
</feature>
<dbReference type="AlphaFoldDB" id="A0A3R6IWW1"/>
<proteinExistence type="predicted"/>
<name>A0A3R6IWW1_9BACT</name>
<feature type="domain" description="Phage head morphogenesis" evidence="2">
    <location>
        <begin position="90"/>
        <end position="182"/>
    </location>
</feature>
<reference evidence="3 4" key="1">
    <citation type="submission" date="2018-08" db="EMBL/GenBank/DDBJ databases">
        <title>A genome reference for cultivated species of the human gut microbiota.</title>
        <authorList>
            <person name="Zou Y."/>
            <person name="Xue W."/>
            <person name="Luo G."/>
        </authorList>
    </citation>
    <scope>NUCLEOTIDE SEQUENCE [LARGE SCALE GENOMIC DNA]</scope>
    <source>
        <strain evidence="3 4">AM16-50</strain>
    </source>
</reference>
<evidence type="ECO:0000259" key="2">
    <source>
        <dbReference type="Pfam" id="PF04233"/>
    </source>
</evidence>
<comment type="caution">
    <text evidence="3">The sequence shown here is derived from an EMBL/GenBank/DDBJ whole genome shotgun (WGS) entry which is preliminary data.</text>
</comment>
<dbReference type="Pfam" id="PF04233">
    <property type="entry name" value="Phage_Mu_F"/>
    <property type="match status" value="1"/>
</dbReference>
<evidence type="ECO:0000313" key="3">
    <source>
        <dbReference type="EMBL" id="RHH76856.1"/>
    </source>
</evidence>
<dbReference type="EMBL" id="QRKC01000005">
    <property type="protein sequence ID" value="RHH76856.1"/>
    <property type="molecule type" value="Genomic_DNA"/>
</dbReference>
<evidence type="ECO:0000313" key="4">
    <source>
        <dbReference type="Proteomes" id="UP000283732"/>
    </source>
</evidence>
<accession>A0A3R6IWW1</accession>
<organism evidence="3 4">
    <name type="scientific">Parabacteroides merdae</name>
    <dbReference type="NCBI Taxonomy" id="46503"/>
    <lineage>
        <taxon>Bacteria</taxon>
        <taxon>Pseudomonadati</taxon>
        <taxon>Bacteroidota</taxon>
        <taxon>Bacteroidia</taxon>
        <taxon>Bacteroidales</taxon>
        <taxon>Tannerellaceae</taxon>
        <taxon>Parabacteroides</taxon>
    </lineage>
</organism>
<feature type="region of interest" description="Disordered" evidence="1">
    <location>
        <begin position="181"/>
        <end position="212"/>
    </location>
</feature>
<sequence length="493" mass="56326">MLEAFVRRIYEKDFHPMTDIELQMFRAVWDTLDIATDKGFGKRPADDPDHDLYEELKRNNAVFAAFKVHRMQNDMAALLLDSNGVLKPFERWAKEVMPIADHQIYQWLETEYDTAIIRAHQAADWRQFEREKDVLPNLKWMPSTSLHPGADHRRFWGTIRPVDDPFWNNHRPGDRWNCKCSLSSTDEEPTPLPDFDPADKPQDGLENNPGKDARLFSDKHPYMAEAHTGAKEAVDTLTRRINEMMAEMPGNLTYEEKKAIATHNLELEKVLGITKGKPMSVEEADKQNANPKYVKKFIPNPAGTYMDKKGNRLSLNPAYKKSHEVYANNCQTCSPAYMLRLRGFDVTAKGKTPGSLSEYLSRQHSFEAWLNADGTAAKPVLTQDWMLSKGYKSMTEKRYREYFEEACKEEGVYILTIGWRGGGGHATILQRFADGGLKYIEPQVYDEKLGARRSIDELCGSGATLPISTRGILRIDNKLFNVNFSDIFDVSGI</sequence>
<gene>
    <name evidence="3" type="ORF">DW191_12765</name>
</gene>
<evidence type="ECO:0000256" key="1">
    <source>
        <dbReference type="SAM" id="MobiDB-lite"/>
    </source>
</evidence>
<dbReference type="InterPro" id="IPR006528">
    <property type="entry name" value="Phage_head_morphogenesis_dom"/>
</dbReference>